<reference evidence="2 4" key="1">
    <citation type="submission" date="2021-02" db="EMBL/GenBank/DDBJ databases">
        <title>Draft genome of the type strains Burkholderia anthina DSM16086.</title>
        <authorList>
            <person name="Hertel R."/>
            <person name="Meissner J."/>
            <person name="Poehlein A."/>
            <person name="Daniel R."/>
            <person name="Commichau F.M."/>
        </authorList>
    </citation>
    <scope>NUCLEOTIDE SEQUENCE [LARGE SCALE GENOMIC DNA]</scope>
    <source>
        <strain evidence="2 4">DSM 16086</strain>
    </source>
</reference>
<feature type="region of interest" description="Disordered" evidence="1">
    <location>
        <begin position="1"/>
        <end position="31"/>
    </location>
</feature>
<name>A0ABS2AYI5_9BURK</name>
<dbReference type="EMBL" id="JAFCIQ010000040">
    <property type="protein sequence ID" value="MBM2771318.1"/>
    <property type="molecule type" value="Genomic_DNA"/>
</dbReference>
<dbReference type="Proteomes" id="UP000755577">
    <property type="component" value="Unassembled WGS sequence"/>
</dbReference>
<dbReference type="InterPro" id="IPR013785">
    <property type="entry name" value="Aldolase_TIM"/>
</dbReference>
<gene>
    <name evidence="2" type="ORF">JQK92_05045</name>
    <name evidence="3" type="ORF">JQK92_33465</name>
</gene>
<accession>A0ABS2AYI5</accession>
<comment type="caution">
    <text evidence="2">The sequence shown here is derived from an EMBL/GenBank/DDBJ whole genome shotgun (WGS) entry which is preliminary data.</text>
</comment>
<evidence type="ECO:0000313" key="2">
    <source>
        <dbReference type="EMBL" id="MBM2765790.1"/>
    </source>
</evidence>
<keyword evidence="4" id="KW-1185">Reference proteome</keyword>
<evidence type="ECO:0000313" key="3">
    <source>
        <dbReference type="EMBL" id="MBM2771318.1"/>
    </source>
</evidence>
<dbReference type="Gene3D" id="3.20.20.70">
    <property type="entry name" value="Aldolase class I"/>
    <property type="match status" value="1"/>
</dbReference>
<sequence>NPDLPERLRTGATLAPHDRNTLFGGGAPGLTDYPTLAQAAA</sequence>
<evidence type="ECO:0000313" key="4">
    <source>
        <dbReference type="Proteomes" id="UP000755577"/>
    </source>
</evidence>
<protein>
    <submittedName>
        <fullName evidence="2">Alkene reductase</fullName>
    </submittedName>
</protein>
<feature type="non-terminal residue" evidence="2">
    <location>
        <position position="1"/>
    </location>
</feature>
<evidence type="ECO:0000256" key="1">
    <source>
        <dbReference type="SAM" id="MobiDB-lite"/>
    </source>
</evidence>
<organism evidence="2 4">
    <name type="scientific">Burkholderia anthina</name>
    <dbReference type="NCBI Taxonomy" id="179879"/>
    <lineage>
        <taxon>Bacteria</taxon>
        <taxon>Pseudomonadati</taxon>
        <taxon>Pseudomonadota</taxon>
        <taxon>Betaproteobacteria</taxon>
        <taxon>Burkholderiales</taxon>
        <taxon>Burkholderiaceae</taxon>
        <taxon>Burkholderia</taxon>
        <taxon>Burkholderia cepacia complex</taxon>
    </lineage>
</organism>
<dbReference type="EMBL" id="JAFCIQ010000002">
    <property type="protein sequence ID" value="MBM2765790.1"/>
    <property type="molecule type" value="Genomic_DNA"/>
</dbReference>
<proteinExistence type="predicted"/>